<evidence type="ECO:0000313" key="2">
    <source>
        <dbReference type="Proteomes" id="UP000823521"/>
    </source>
</evidence>
<proteinExistence type="predicted"/>
<reference evidence="1 2" key="1">
    <citation type="submission" date="2019-12" db="EMBL/GenBank/DDBJ databases">
        <title>Whole genome sequencing of endophytic Actinobacterium Micromonospora sp. MPMI6T.</title>
        <authorList>
            <person name="Evv R."/>
            <person name="Podile A.R."/>
        </authorList>
    </citation>
    <scope>NUCLEOTIDE SEQUENCE [LARGE SCALE GENOMIC DNA]</scope>
    <source>
        <strain evidence="1 2">MPMI6</strain>
    </source>
</reference>
<accession>A0ABS3VSD1</accession>
<gene>
    <name evidence="1" type="ORF">GSF22_14825</name>
</gene>
<dbReference type="Proteomes" id="UP000823521">
    <property type="component" value="Unassembled WGS sequence"/>
</dbReference>
<comment type="caution">
    <text evidence="1">The sequence shown here is derived from an EMBL/GenBank/DDBJ whole genome shotgun (WGS) entry which is preliminary data.</text>
</comment>
<keyword evidence="2" id="KW-1185">Reference proteome</keyword>
<dbReference type="Pfam" id="PF09957">
    <property type="entry name" value="VapB_antitoxin"/>
    <property type="match status" value="1"/>
</dbReference>
<protein>
    <submittedName>
        <fullName evidence="1">Type II toxin-antitoxin system VapB family antitoxin</fullName>
    </submittedName>
</protein>
<dbReference type="InterPro" id="IPR019239">
    <property type="entry name" value="VapB_antitoxin"/>
</dbReference>
<evidence type="ECO:0000313" key="1">
    <source>
        <dbReference type="EMBL" id="MBO4207273.1"/>
    </source>
</evidence>
<dbReference type="EMBL" id="WVUH01000113">
    <property type="protein sequence ID" value="MBO4207273.1"/>
    <property type="molecule type" value="Genomic_DNA"/>
</dbReference>
<organism evidence="1 2">
    <name type="scientific">Micromonospora echinofusca</name>
    <dbReference type="NCBI Taxonomy" id="47858"/>
    <lineage>
        <taxon>Bacteria</taxon>
        <taxon>Bacillati</taxon>
        <taxon>Actinomycetota</taxon>
        <taxon>Actinomycetes</taxon>
        <taxon>Micromonosporales</taxon>
        <taxon>Micromonosporaceae</taxon>
        <taxon>Micromonospora</taxon>
    </lineage>
</organism>
<sequence>MSRTVIDIDDEMLVRAQRALRTTTKRDTVNAALELAAAIDAERRAQLLGSFRDLLGRLDLDVIEQDETDDHKDRAA</sequence>
<name>A0ABS3VSD1_MICEH</name>